<accession>A0A7W7ZM40</accession>
<sequence length="761" mass="82898">MLERISEIQGVGLLHQANGKPFTCKGATLIYGDNGRGKSTLATILRSVATGDPLIINGCKTIDGTLPVKVNLQFENGHQVSFQNGTWSEKRPELLVFDAEFISRNVHSGGAVDTNHRKNLLDFALGDPAVAARQTVDAATSASKDASEKVTKITDQLSGHHVGMLIAQFEKLAQVADIDVKIAELQKRAAAAGNVAAIQARPVPVVIAEPTFDIDGLFEVLATSLQDIHAEAEQTVKLHVLKLGKPGAEAWLSQGRQYSDGSSCPFCNQDISSNELVTAYQTHFNAAYANLKSKVTTAEQKLLKDTADAIVTDFTRSLTVSMAQAKSWVEQVPTDDVTFDAVTAAANLKAFREFLIDLVSKKQAAPAEPFGSAGDKITASDLWSAFLSSLQTTNEALMGTALLINNYKTQLSGDSVVQLQQQIQLLQATKRRYDPLIVTLFTKLAAARLDAKTAEATKKTAREALETLMVAILAKYQIAINALLKKFGASFGIKGMNANFRGSAPRTEYGLLLRGKDVALEGGPPSFATALSDGDKRTLAFAFFVACTLDDPTLSQRVVVIDDPMCSLDMTRRQHTRMVLKQIRGKAKQIIVLAHDAYFIRDLRDAFLKEDKTLPIAIFRLEATTNGYTDFAAIEIDKECESIYAQHHRLLNQYSTGAGTDHKAVSNAIRPMLEGYLHRRFPGLLPKEHLFGQVVILIRDSTVPSPLCHAQNLVTELNEINDYAGQFHHDTNPDADSTVITPSELKTYVGRALDVIYKGTA</sequence>
<dbReference type="SUPFAM" id="SSF52540">
    <property type="entry name" value="P-loop containing nucleoside triphosphate hydrolases"/>
    <property type="match status" value="1"/>
</dbReference>
<evidence type="ECO:0000313" key="3">
    <source>
        <dbReference type="Proteomes" id="UP000584867"/>
    </source>
</evidence>
<feature type="domain" description="Protein CR006 P-loop" evidence="1">
    <location>
        <begin position="245"/>
        <end position="683"/>
    </location>
</feature>
<evidence type="ECO:0000313" key="2">
    <source>
        <dbReference type="EMBL" id="MBB5062460.1"/>
    </source>
</evidence>
<dbReference type="Gene3D" id="3.40.50.300">
    <property type="entry name" value="P-loop containing nucleotide triphosphate hydrolases"/>
    <property type="match status" value="2"/>
</dbReference>
<dbReference type="RefSeq" id="WP_184252949.1">
    <property type="nucleotide sequence ID" value="NZ_JACHIO010000003.1"/>
</dbReference>
<organism evidence="2 3">
    <name type="scientific">Granulicella mallensis</name>
    <dbReference type="NCBI Taxonomy" id="940614"/>
    <lineage>
        <taxon>Bacteria</taxon>
        <taxon>Pseudomonadati</taxon>
        <taxon>Acidobacteriota</taxon>
        <taxon>Terriglobia</taxon>
        <taxon>Terriglobales</taxon>
        <taxon>Acidobacteriaceae</taxon>
        <taxon>Granulicella</taxon>
    </lineage>
</organism>
<dbReference type="EMBL" id="JACHIO010000003">
    <property type="protein sequence ID" value="MBB5062460.1"/>
    <property type="molecule type" value="Genomic_DNA"/>
</dbReference>
<protein>
    <submittedName>
        <fullName evidence="2">Wobble nucleotide-excising tRNase</fullName>
    </submittedName>
</protein>
<dbReference type="Proteomes" id="UP000584867">
    <property type="component" value="Unassembled WGS sequence"/>
</dbReference>
<dbReference type="GO" id="GO:0000731">
    <property type="term" value="P:DNA synthesis involved in DNA repair"/>
    <property type="evidence" value="ECO:0007669"/>
    <property type="project" value="TreeGrafter"/>
</dbReference>
<dbReference type="Pfam" id="PF13166">
    <property type="entry name" value="AAA_13"/>
    <property type="match status" value="1"/>
</dbReference>
<gene>
    <name evidence="2" type="ORF">HDF15_000790</name>
</gene>
<dbReference type="AlphaFoldDB" id="A0A7W7ZM40"/>
<proteinExistence type="predicted"/>
<evidence type="ECO:0000259" key="1">
    <source>
        <dbReference type="Pfam" id="PF13166"/>
    </source>
</evidence>
<dbReference type="GO" id="GO:0006302">
    <property type="term" value="P:double-strand break repair"/>
    <property type="evidence" value="ECO:0007669"/>
    <property type="project" value="TreeGrafter"/>
</dbReference>
<comment type="caution">
    <text evidence="2">The sequence shown here is derived from an EMBL/GenBank/DDBJ whole genome shotgun (WGS) entry which is preliminary data.</text>
</comment>
<name>A0A7W7ZM40_9BACT</name>
<dbReference type="InterPro" id="IPR026866">
    <property type="entry name" value="CR006_AAA"/>
</dbReference>
<dbReference type="PANTHER" id="PTHR32182">
    <property type="entry name" value="DNA REPLICATION AND REPAIR PROTEIN RECF"/>
    <property type="match status" value="1"/>
</dbReference>
<dbReference type="InterPro" id="IPR027417">
    <property type="entry name" value="P-loop_NTPase"/>
</dbReference>
<reference evidence="2 3" key="1">
    <citation type="submission" date="2020-08" db="EMBL/GenBank/DDBJ databases">
        <title>Genomic Encyclopedia of Type Strains, Phase IV (KMG-V): Genome sequencing to study the core and pangenomes of soil and plant-associated prokaryotes.</title>
        <authorList>
            <person name="Whitman W."/>
        </authorList>
    </citation>
    <scope>NUCLEOTIDE SEQUENCE [LARGE SCALE GENOMIC DNA]</scope>
    <source>
        <strain evidence="2 3">X5P3</strain>
    </source>
</reference>
<dbReference type="PANTHER" id="PTHR32182:SF0">
    <property type="entry name" value="DNA REPLICATION AND REPAIR PROTEIN RECF"/>
    <property type="match status" value="1"/>
</dbReference>